<dbReference type="InterPro" id="IPR007024">
    <property type="entry name" value="BLUF_domain"/>
</dbReference>
<dbReference type="GO" id="GO:0009882">
    <property type="term" value="F:blue light photoreceptor activity"/>
    <property type="evidence" value="ECO:0007669"/>
    <property type="project" value="InterPro"/>
</dbReference>
<feature type="domain" description="BLUF" evidence="1">
    <location>
        <begin position="3"/>
        <end position="96"/>
    </location>
</feature>
<proteinExistence type="predicted"/>
<dbReference type="InterPro" id="IPR036046">
    <property type="entry name" value="Acylphosphatase-like_dom_sf"/>
</dbReference>
<dbReference type="Proteomes" id="UP000460626">
    <property type="component" value="Unassembled WGS sequence"/>
</dbReference>
<evidence type="ECO:0000259" key="1">
    <source>
        <dbReference type="PROSITE" id="PS50925"/>
    </source>
</evidence>
<accession>A0A845A4Q5</accession>
<dbReference type="AlphaFoldDB" id="A0A845A4Q5"/>
<dbReference type="PROSITE" id="PS50925">
    <property type="entry name" value="BLUF"/>
    <property type="match status" value="1"/>
</dbReference>
<evidence type="ECO:0000313" key="2">
    <source>
        <dbReference type="EMBL" id="MXO93907.1"/>
    </source>
</evidence>
<reference evidence="2 3" key="1">
    <citation type="submission" date="2019-12" db="EMBL/GenBank/DDBJ databases">
        <title>Genomic-based taxomic classification of the family Erythrobacteraceae.</title>
        <authorList>
            <person name="Xu L."/>
        </authorList>
    </citation>
    <scope>NUCLEOTIDE SEQUENCE [LARGE SCALE GENOMIC DNA]</scope>
    <source>
        <strain evidence="2 3">RC4-10-4</strain>
    </source>
</reference>
<dbReference type="SMART" id="SM01034">
    <property type="entry name" value="BLUF"/>
    <property type="match status" value="1"/>
</dbReference>
<dbReference type="Gene3D" id="3.30.70.100">
    <property type="match status" value="1"/>
</dbReference>
<sequence length="144" mass="15833">MGLQSLLYISESTIEPCNAQGEVERILATAHTFNASVGVTGALVFTGTHFAQVVEGEETVVSELIASIGRDERHTKLEIVIQDPLTARRFPDWSMAYNGPSQFVSRHVMRLLNDPSRSESSRAASWLAELLEQFSGFNGGAHKR</sequence>
<keyword evidence="3" id="KW-1185">Reference proteome</keyword>
<dbReference type="RefSeq" id="WP_131453191.1">
    <property type="nucleotide sequence ID" value="NZ_BMJK01000001.1"/>
</dbReference>
<comment type="caution">
    <text evidence="2">The sequence shown here is derived from an EMBL/GenBank/DDBJ whole genome shotgun (WGS) entry which is preliminary data.</text>
</comment>
<organism evidence="2 3">
    <name type="scientific">Aurantiacibacter arachoides</name>
    <dbReference type="NCBI Taxonomy" id="1850444"/>
    <lineage>
        <taxon>Bacteria</taxon>
        <taxon>Pseudomonadati</taxon>
        <taxon>Pseudomonadota</taxon>
        <taxon>Alphaproteobacteria</taxon>
        <taxon>Sphingomonadales</taxon>
        <taxon>Erythrobacteraceae</taxon>
        <taxon>Aurantiacibacter</taxon>
    </lineage>
</organism>
<dbReference type="OrthoDB" id="196105at2"/>
<dbReference type="Pfam" id="PF04940">
    <property type="entry name" value="BLUF"/>
    <property type="match status" value="1"/>
</dbReference>
<dbReference type="EMBL" id="WTYH01000001">
    <property type="protein sequence ID" value="MXO93907.1"/>
    <property type="molecule type" value="Genomic_DNA"/>
</dbReference>
<evidence type="ECO:0000313" key="3">
    <source>
        <dbReference type="Proteomes" id="UP000460626"/>
    </source>
</evidence>
<name>A0A845A4Q5_9SPHN</name>
<dbReference type="SUPFAM" id="SSF54975">
    <property type="entry name" value="Acylphosphatase/BLUF domain-like"/>
    <property type="match status" value="1"/>
</dbReference>
<protein>
    <submittedName>
        <fullName evidence="2">Blue light sensor protein</fullName>
    </submittedName>
</protein>
<gene>
    <name evidence="2" type="ORF">GRI62_09860</name>
</gene>
<dbReference type="GO" id="GO:0071949">
    <property type="term" value="F:FAD binding"/>
    <property type="evidence" value="ECO:0007669"/>
    <property type="project" value="InterPro"/>
</dbReference>